<dbReference type="Proteomes" id="UP001498398">
    <property type="component" value="Unassembled WGS sequence"/>
</dbReference>
<evidence type="ECO:0000256" key="2">
    <source>
        <dbReference type="SAM" id="Phobius"/>
    </source>
</evidence>
<evidence type="ECO:0000256" key="1">
    <source>
        <dbReference type="SAM" id="MobiDB-lite"/>
    </source>
</evidence>
<feature type="compositionally biased region" description="Polar residues" evidence="1">
    <location>
        <begin position="372"/>
        <end position="394"/>
    </location>
</feature>
<accession>A0ABR1JFU9</accession>
<name>A0ABR1JFU9_9AGAR</name>
<feature type="compositionally biased region" description="Polar residues" evidence="1">
    <location>
        <begin position="301"/>
        <end position="324"/>
    </location>
</feature>
<feature type="region of interest" description="Disordered" evidence="1">
    <location>
        <begin position="372"/>
        <end position="400"/>
    </location>
</feature>
<dbReference type="EMBL" id="JBANRG010000014">
    <property type="protein sequence ID" value="KAK7460954.1"/>
    <property type="molecule type" value="Genomic_DNA"/>
</dbReference>
<comment type="caution">
    <text evidence="3">The sequence shown here is derived from an EMBL/GenBank/DDBJ whole genome shotgun (WGS) entry which is preliminary data.</text>
</comment>
<keyword evidence="4" id="KW-1185">Reference proteome</keyword>
<dbReference type="Gene3D" id="2.60.120.260">
    <property type="entry name" value="Galactose-binding domain-like"/>
    <property type="match status" value="2"/>
</dbReference>
<keyword evidence="2" id="KW-0472">Membrane</keyword>
<reference evidence="3 4" key="1">
    <citation type="submission" date="2024-01" db="EMBL/GenBank/DDBJ databases">
        <title>A draft genome for the cacao thread blight pathogen Marasmiellus scandens.</title>
        <authorList>
            <person name="Baruah I.K."/>
            <person name="Leung J."/>
            <person name="Bukari Y."/>
            <person name="Amoako-Attah I."/>
            <person name="Meinhardt L.W."/>
            <person name="Bailey B.A."/>
            <person name="Cohen S.P."/>
        </authorList>
    </citation>
    <scope>NUCLEOTIDE SEQUENCE [LARGE SCALE GENOMIC DNA]</scope>
    <source>
        <strain evidence="3 4">GH-19</strain>
    </source>
</reference>
<proteinExistence type="predicted"/>
<organism evidence="3 4">
    <name type="scientific">Marasmiellus scandens</name>
    <dbReference type="NCBI Taxonomy" id="2682957"/>
    <lineage>
        <taxon>Eukaryota</taxon>
        <taxon>Fungi</taxon>
        <taxon>Dikarya</taxon>
        <taxon>Basidiomycota</taxon>
        <taxon>Agaricomycotina</taxon>
        <taxon>Agaricomycetes</taxon>
        <taxon>Agaricomycetidae</taxon>
        <taxon>Agaricales</taxon>
        <taxon>Marasmiineae</taxon>
        <taxon>Omphalotaceae</taxon>
        <taxon>Marasmiellus</taxon>
    </lineage>
</organism>
<evidence type="ECO:0000313" key="3">
    <source>
        <dbReference type="EMBL" id="KAK7460954.1"/>
    </source>
</evidence>
<gene>
    <name evidence="3" type="ORF">VKT23_008882</name>
</gene>
<keyword evidence="2" id="KW-1133">Transmembrane helix</keyword>
<sequence>MSDEVTIIVDDLAVTAVGEGVFHGISERSFNSSNLSFDTSPRLNTLHFSFQGTSVAFVGASDPPNNRSKKSFDVQIHNLDHTSTVEDDGQQYPNTSCYSQWYTSPPLNTSLSAYTIEITNLSGIAIDYALVGVAENTPLIGQTIIVDDLNPEIVWSGNWINQTQFDGLDPTKPTVQPNGNSTHSSSAIGSSFEFQFAGTSMVVVGIFLPSDSSSFTVAFNIDASDQPDILTFSILNATTQNATTHQNNFVFYNNSALSEGNHVLTANITEVGNAGVFSVDYLLYRPSFQFLSQKPDFNTVADQTSSSAGTVEPTTTGHDTSGKSNAGAIAGGTIGAVVGLIIIAFGAMYLFRRTHYFRGRKFQPQHTIQPFSAAPLTSSSGDVKTRNVSNTPVQASDDLPSAFAYNQYTQPSRLLNQAIPDSSPDPRIEEMAALHREIEHQRSILSHTSPSEPLSILPTQDANAPNVQQDQPSQNQIMERIDMLTAVLTRLMNEHIATAPPAYASEGVQSRNGTNILPR</sequence>
<keyword evidence="2" id="KW-0812">Transmembrane</keyword>
<feature type="region of interest" description="Disordered" evidence="1">
    <location>
        <begin position="301"/>
        <end position="325"/>
    </location>
</feature>
<protein>
    <submittedName>
        <fullName evidence="3">Uncharacterized protein</fullName>
    </submittedName>
</protein>
<evidence type="ECO:0000313" key="4">
    <source>
        <dbReference type="Proteomes" id="UP001498398"/>
    </source>
</evidence>
<feature type="transmembrane region" description="Helical" evidence="2">
    <location>
        <begin position="328"/>
        <end position="351"/>
    </location>
</feature>